<keyword evidence="2" id="KW-1185">Reference proteome</keyword>
<accession>A0ABP9ZCQ7</accession>
<evidence type="ECO:0000313" key="2">
    <source>
        <dbReference type="Proteomes" id="UP001473302"/>
    </source>
</evidence>
<dbReference type="EMBL" id="BAABUK010000036">
    <property type="protein sequence ID" value="GAA5816887.1"/>
    <property type="molecule type" value="Genomic_DNA"/>
</dbReference>
<gene>
    <name evidence="1" type="ORF">MFLAVUS_010422</name>
</gene>
<evidence type="ECO:0000313" key="1">
    <source>
        <dbReference type="EMBL" id="GAA5816887.1"/>
    </source>
</evidence>
<dbReference type="InterPro" id="IPR036397">
    <property type="entry name" value="RNaseH_sf"/>
</dbReference>
<proteinExistence type="predicted"/>
<dbReference type="Gene3D" id="3.30.420.10">
    <property type="entry name" value="Ribonuclease H-like superfamily/Ribonuclease H"/>
    <property type="match status" value="1"/>
</dbReference>
<sequence>MLTKYCKGDIHSWEDYVDSALFSCRIRKHATTGYSPFFLVYGQDPVLPGDVRRPFMDPLTEEDPELIAEDVLERIRDLREKRFESKEKMIKNVGMHH</sequence>
<protein>
    <submittedName>
        <fullName evidence="1">Uncharacterized protein</fullName>
    </submittedName>
</protein>
<name>A0ABP9ZCQ7_9FUNG</name>
<reference evidence="1 2" key="1">
    <citation type="submission" date="2024-04" db="EMBL/GenBank/DDBJ databases">
        <title>genome sequences of Mucor flavus KT1a and Helicostylum pulchrum KT1b strains isolated from the surface of a dry-aged beef.</title>
        <authorList>
            <person name="Toyotome T."/>
            <person name="Hosono M."/>
            <person name="Torimaru M."/>
            <person name="Fukuda K."/>
            <person name="Mikami N."/>
        </authorList>
    </citation>
    <scope>NUCLEOTIDE SEQUENCE [LARGE SCALE GENOMIC DNA]</scope>
    <source>
        <strain evidence="1 2">KT1a</strain>
    </source>
</reference>
<comment type="caution">
    <text evidence="1">The sequence shown here is derived from an EMBL/GenBank/DDBJ whole genome shotgun (WGS) entry which is preliminary data.</text>
</comment>
<dbReference type="Proteomes" id="UP001473302">
    <property type="component" value="Unassembled WGS sequence"/>
</dbReference>
<organism evidence="1 2">
    <name type="scientific">Mucor flavus</name>
    <dbReference type="NCBI Taxonomy" id="439312"/>
    <lineage>
        <taxon>Eukaryota</taxon>
        <taxon>Fungi</taxon>
        <taxon>Fungi incertae sedis</taxon>
        <taxon>Mucoromycota</taxon>
        <taxon>Mucoromycotina</taxon>
        <taxon>Mucoromycetes</taxon>
        <taxon>Mucorales</taxon>
        <taxon>Mucorineae</taxon>
        <taxon>Mucoraceae</taxon>
        <taxon>Mucor</taxon>
    </lineage>
</organism>